<dbReference type="Proteomes" id="UP000218767">
    <property type="component" value="Unassembled WGS sequence"/>
</dbReference>
<comment type="similarity">
    <text evidence="1 3">Belongs to the short-chain dehydrogenases/reductases (SDR) family.</text>
</comment>
<dbReference type="SUPFAM" id="SSF51735">
    <property type="entry name" value="NAD(P)-binding Rossmann-fold domains"/>
    <property type="match status" value="1"/>
</dbReference>
<organism evidence="4 5">
    <name type="scientific">SAR86 cluster bacterium</name>
    <dbReference type="NCBI Taxonomy" id="2030880"/>
    <lineage>
        <taxon>Bacteria</taxon>
        <taxon>Pseudomonadati</taxon>
        <taxon>Pseudomonadota</taxon>
        <taxon>Gammaproteobacteria</taxon>
        <taxon>SAR86 cluster</taxon>
    </lineage>
</organism>
<dbReference type="PRINTS" id="PR00080">
    <property type="entry name" value="SDRFAMILY"/>
</dbReference>
<accession>A0A2A4X2Q3</accession>
<dbReference type="PROSITE" id="PS00061">
    <property type="entry name" value="ADH_SHORT"/>
    <property type="match status" value="1"/>
</dbReference>
<dbReference type="GO" id="GO:0016491">
    <property type="term" value="F:oxidoreductase activity"/>
    <property type="evidence" value="ECO:0007669"/>
    <property type="project" value="UniProtKB-KW"/>
</dbReference>
<dbReference type="NCBIfam" id="NF006118">
    <property type="entry name" value="PRK08264.1-4"/>
    <property type="match status" value="1"/>
</dbReference>
<dbReference type="PRINTS" id="PR00081">
    <property type="entry name" value="GDHRDH"/>
</dbReference>
<comment type="caution">
    <text evidence="4">The sequence shown here is derived from an EMBL/GenBank/DDBJ whole genome shotgun (WGS) entry which is preliminary data.</text>
</comment>
<evidence type="ECO:0000313" key="4">
    <source>
        <dbReference type="EMBL" id="PCI76796.1"/>
    </source>
</evidence>
<keyword evidence="2" id="KW-0560">Oxidoreductase</keyword>
<name>A0A2A4X2Q3_9GAMM</name>
<gene>
    <name evidence="4" type="ORF">COB20_09560</name>
</gene>
<protein>
    <submittedName>
        <fullName evidence="4">Short-chain dehydrogenase</fullName>
    </submittedName>
</protein>
<dbReference type="Gene3D" id="3.40.50.720">
    <property type="entry name" value="NAD(P)-binding Rossmann-like Domain"/>
    <property type="match status" value="1"/>
</dbReference>
<dbReference type="EMBL" id="NVUL01000052">
    <property type="protein sequence ID" value="PCI76796.1"/>
    <property type="molecule type" value="Genomic_DNA"/>
</dbReference>
<reference evidence="5" key="1">
    <citation type="submission" date="2017-08" db="EMBL/GenBank/DDBJ databases">
        <title>A dynamic microbial community with high functional redundancy inhabits the cold, oxic subseafloor aquifer.</title>
        <authorList>
            <person name="Tully B.J."/>
            <person name="Wheat C.G."/>
            <person name="Glazer B.T."/>
            <person name="Huber J.A."/>
        </authorList>
    </citation>
    <scope>NUCLEOTIDE SEQUENCE [LARGE SCALE GENOMIC DNA]</scope>
</reference>
<dbReference type="AlphaFoldDB" id="A0A2A4X2Q3"/>
<evidence type="ECO:0000313" key="5">
    <source>
        <dbReference type="Proteomes" id="UP000218767"/>
    </source>
</evidence>
<dbReference type="InterPro" id="IPR036291">
    <property type="entry name" value="NAD(P)-bd_dom_sf"/>
</dbReference>
<evidence type="ECO:0000256" key="1">
    <source>
        <dbReference type="ARBA" id="ARBA00006484"/>
    </source>
</evidence>
<dbReference type="PANTHER" id="PTHR44169">
    <property type="entry name" value="NADPH-DEPENDENT 1-ACYLDIHYDROXYACETONE PHOSPHATE REDUCTASE"/>
    <property type="match status" value="1"/>
</dbReference>
<dbReference type="InterPro" id="IPR020904">
    <property type="entry name" value="Sc_DH/Rdtase_CS"/>
</dbReference>
<dbReference type="InterPro" id="IPR002347">
    <property type="entry name" value="SDR_fam"/>
</dbReference>
<evidence type="ECO:0000256" key="2">
    <source>
        <dbReference type="ARBA" id="ARBA00023002"/>
    </source>
</evidence>
<sequence length="246" mass="25275">MSGVSIKDKVVLVSGSNRGIGKSFAIQALEMGAKKVYAAARDESTLAELIAKYGDKIAPHTLDVTNQDQVTAAAAAAGDVEVLINNSGMGGGGPMVGNPNEAGQRMEMEVNYFGIIRMCDAFAPILGANGGGAIVNILSVAGLSSFAFAPGYSASKAAGRSLTQALRVELAKQGTLVSGVFPGPVDTDMAKDVPMDKVSPDSVAIHVYEEIAKGSEDIYPDPFAVQFAAGVQADFKAVEKANAAAF</sequence>
<evidence type="ECO:0000256" key="3">
    <source>
        <dbReference type="RuleBase" id="RU000363"/>
    </source>
</evidence>
<dbReference type="PANTHER" id="PTHR44169:SF6">
    <property type="entry name" value="NADPH-DEPENDENT 1-ACYLDIHYDROXYACETONE PHOSPHATE REDUCTASE"/>
    <property type="match status" value="1"/>
</dbReference>
<proteinExistence type="inferred from homology"/>
<dbReference type="Pfam" id="PF00106">
    <property type="entry name" value="adh_short"/>
    <property type="match status" value="1"/>
</dbReference>